<comment type="similarity">
    <text evidence="1">Belongs to the LysR transcriptional regulatory family.</text>
</comment>
<dbReference type="SUPFAM" id="SSF46785">
    <property type="entry name" value="Winged helix' DNA-binding domain"/>
    <property type="match status" value="1"/>
</dbReference>
<evidence type="ECO:0000259" key="5">
    <source>
        <dbReference type="PROSITE" id="PS50931"/>
    </source>
</evidence>
<evidence type="ECO:0000256" key="3">
    <source>
        <dbReference type="ARBA" id="ARBA00023125"/>
    </source>
</evidence>
<dbReference type="SUPFAM" id="SSF53850">
    <property type="entry name" value="Periplasmic binding protein-like II"/>
    <property type="match status" value="1"/>
</dbReference>
<feature type="domain" description="HTH lysR-type" evidence="5">
    <location>
        <begin position="1"/>
        <end position="58"/>
    </location>
</feature>
<dbReference type="PANTHER" id="PTHR30419:SF28">
    <property type="entry name" value="HTH-TYPE TRANSCRIPTIONAL REGULATOR BSDA"/>
    <property type="match status" value="1"/>
</dbReference>
<dbReference type="PRINTS" id="PR00039">
    <property type="entry name" value="HTHLYSR"/>
</dbReference>
<dbReference type="InterPro" id="IPR036388">
    <property type="entry name" value="WH-like_DNA-bd_sf"/>
</dbReference>
<organism evidence="6 7">
    <name type="scientific">Heyndrickxia oleronia</name>
    <dbReference type="NCBI Taxonomy" id="38875"/>
    <lineage>
        <taxon>Bacteria</taxon>
        <taxon>Bacillati</taxon>
        <taxon>Bacillota</taxon>
        <taxon>Bacilli</taxon>
        <taxon>Bacillales</taxon>
        <taxon>Bacillaceae</taxon>
        <taxon>Heyndrickxia</taxon>
    </lineage>
</organism>
<keyword evidence="4" id="KW-0804">Transcription</keyword>
<dbReference type="CDD" id="cd08434">
    <property type="entry name" value="PBP2_GltC_like"/>
    <property type="match status" value="1"/>
</dbReference>
<keyword evidence="2" id="KW-0805">Transcription regulation</keyword>
<dbReference type="InterPro" id="IPR000847">
    <property type="entry name" value="LysR_HTH_N"/>
</dbReference>
<dbReference type="FunFam" id="1.10.10.10:FF:000001">
    <property type="entry name" value="LysR family transcriptional regulator"/>
    <property type="match status" value="1"/>
</dbReference>
<dbReference type="EMBL" id="MTLA01000152">
    <property type="protein sequence ID" value="OOP67896.1"/>
    <property type="molecule type" value="Genomic_DNA"/>
</dbReference>
<sequence>MEWHQIQYFQVVASTQHFTRAAELLSVSQPALSRSIAKLEEELGVQLFDRKGRNISLNQYGKMFLERVERSIKEIEMGVQEIQDSIHPDRGTISLSFLHSLGVSFVPKLVSSFQGEYPSVKFRLNQASSQHVLEQLDAGETEVALVSFDQDQAGIIRQPLLREELYLIVSIHHPLAKLDEIDLHLIKDEPFIAFKNGYGLRTITDQLCKEAEFIPQVVFEGDEIGTVAGLVAAKLGVSLVPDLTILDKSKVKLIQIIHPICERTIGIAWKEGRYISPVTKRFIEYVKNKVKMD</sequence>
<keyword evidence="7" id="KW-1185">Reference proteome</keyword>
<gene>
    <name evidence="6" type="ORF">BWZ43_13425</name>
</gene>
<dbReference type="AlphaFoldDB" id="A0A8E2I705"/>
<evidence type="ECO:0000313" key="6">
    <source>
        <dbReference type="EMBL" id="OOP67896.1"/>
    </source>
</evidence>
<keyword evidence="3" id="KW-0238">DNA-binding</keyword>
<dbReference type="Gene3D" id="3.40.190.290">
    <property type="match status" value="1"/>
</dbReference>
<proteinExistence type="inferred from homology"/>
<dbReference type="InterPro" id="IPR036390">
    <property type="entry name" value="WH_DNA-bd_sf"/>
</dbReference>
<dbReference type="Gene3D" id="1.10.10.10">
    <property type="entry name" value="Winged helix-like DNA-binding domain superfamily/Winged helix DNA-binding domain"/>
    <property type="match status" value="1"/>
</dbReference>
<dbReference type="RefSeq" id="WP_078110399.1">
    <property type="nucleotide sequence ID" value="NZ_CP065424.1"/>
</dbReference>
<dbReference type="Proteomes" id="UP000189761">
    <property type="component" value="Unassembled WGS sequence"/>
</dbReference>
<dbReference type="InterPro" id="IPR050950">
    <property type="entry name" value="HTH-type_LysR_regulators"/>
</dbReference>
<dbReference type="PANTHER" id="PTHR30419">
    <property type="entry name" value="HTH-TYPE TRANSCRIPTIONAL REGULATOR YBHD"/>
    <property type="match status" value="1"/>
</dbReference>
<evidence type="ECO:0000256" key="2">
    <source>
        <dbReference type="ARBA" id="ARBA00023015"/>
    </source>
</evidence>
<dbReference type="GO" id="GO:0003700">
    <property type="term" value="F:DNA-binding transcription factor activity"/>
    <property type="evidence" value="ECO:0007669"/>
    <property type="project" value="InterPro"/>
</dbReference>
<dbReference type="InterPro" id="IPR005119">
    <property type="entry name" value="LysR_subst-bd"/>
</dbReference>
<name>A0A8E2I705_9BACI</name>
<evidence type="ECO:0000313" key="7">
    <source>
        <dbReference type="Proteomes" id="UP000189761"/>
    </source>
</evidence>
<dbReference type="GO" id="GO:0005829">
    <property type="term" value="C:cytosol"/>
    <property type="evidence" value="ECO:0007669"/>
    <property type="project" value="TreeGrafter"/>
</dbReference>
<dbReference type="GO" id="GO:0003677">
    <property type="term" value="F:DNA binding"/>
    <property type="evidence" value="ECO:0007669"/>
    <property type="project" value="UniProtKB-KW"/>
</dbReference>
<dbReference type="Pfam" id="PF00126">
    <property type="entry name" value="HTH_1"/>
    <property type="match status" value="1"/>
</dbReference>
<accession>A0A8E2I705</accession>
<protein>
    <submittedName>
        <fullName evidence="6">LysR family transcriptional regulator</fullName>
    </submittedName>
</protein>
<evidence type="ECO:0000256" key="4">
    <source>
        <dbReference type="ARBA" id="ARBA00023163"/>
    </source>
</evidence>
<dbReference type="PROSITE" id="PS50931">
    <property type="entry name" value="HTH_LYSR"/>
    <property type="match status" value="1"/>
</dbReference>
<comment type="caution">
    <text evidence="6">The sequence shown here is derived from an EMBL/GenBank/DDBJ whole genome shotgun (WGS) entry which is preliminary data.</text>
</comment>
<dbReference type="Pfam" id="PF03466">
    <property type="entry name" value="LysR_substrate"/>
    <property type="match status" value="1"/>
</dbReference>
<reference evidence="6 7" key="1">
    <citation type="submission" date="2017-01" db="EMBL/GenBank/DDBJ databases">
        <title>Draft genome sequence of Bacillus oleronius.</title>
        <authorList>
            <person name="Allam M."/>
        </authorList>
    </citation>
    <scope>NUCLEOTIDE SEQUENCE [LARGE SCALE GENOMIC DNA]</scope>
    <source>
        <strain evidence="6 7">DSM 9356</strain>
    </source>
</reference>
<evidence type="ECO:0000256" key="1">
    <source>
        <dbReference type="ARBA" id="ARBA00009437"/>
    </source>
</evidence>